<organism evidence="3 4">
    <name type="scientific">Caldichromatium japonicum</name>
    <dbReference type="NCBI Taxonomy" id="2699430"/>
    <lineage>
        <taxon>Bacteria</taxon>
        <taxon>Pseudomonadati</taxon>
        <taxon>Pseudomonadota</taxon>
        <taxon>Gammaproteobacteria</taxon>
        <taxon>Chromatiales</taxon>
        <taxon>Chromatiaceae</taxon>
        <taxon>Caldichromatium</taxon>
    </lineage>
</organism>
<dbReference type="InterPro" id="IPR008391">
    <property type="entry name" value="AXE1_dom"/>
</dbReference>
<reference evidence="4" key="1">
    <citation type="submission" date="2020-01" db="EMBL/GenBank/DDBJ databases">
        <title>Caldichromatium gen. nov., sp. nov., a thermophilic purple sulfur bacterium member of the family Chromatiaceae isolated from Nakabusa hot spring, Japan.</title>
        <authorList>
            <person name="Saini M.K."/>
            <person name="Hanada S."/>
            <person name="Tank M."/>
        </authorList>
    </citation>
    <scope>NUCLEOTIDE SEQUENCE [LARGE SCALE GENOMIC DNA]</scope>
    <source>
        <strain evidence="4">No.7</strain>
    </source>
</reference>
<name>A0A6G7VBL3_9GAMM</name>
<dbReference type="Gene3D" id="3.40.50.1820">
    <property type="entry name" value="alpha/beta hydrolase"/>
    <property type="match status" value="1"/>
</dbReference>
<dbReference type="SUPFAM" id="SSF53474">
    <property type="entry name" value="alpha/beta-Hydrolases"/>
    <property type="match status" value="1"/>
</dbReference>
<feature type="domain" description="Acetyl xylan esterase" evidence="2">
    <location>
        <begin position="34"/>
        <end position="308"/>
    </location>
</feature>
<dbReference type="GO" id="GO:0005976">
    <property type="term" value="P:polysaccharide metabolic process"/>
    <property type="evidence" value="ECO:0007669"/>
    <property type="project" value="TreeGrafter"/>
</dbReference>
<dbReference type="Proteomes" id="UP000502699">
    <property type="component" value="Chromosome"/>
</dbReference>
<dbReference type="GO" id="GO:0052689">
    <property type="term" value="F:carboxylic ester hydrolase activity"/>
    <property type="evidence" value="ECO:0007669"/>
    <property type="project" value="TreeGrafter"/>
</dbReference>
<dbReference type="PANTHER" id="PTHR40111">
    <property type="entry name" value="CEPHALOSPORIN-C DEACETYLASE"/>
    <property type="match status" value="1"/>
</dbReference>
<evidence type="ECO:0000313" key="4">
    <source>
        <dbReference type="Proteomes" id="UP000502699"/>
    </source>
</evidence>
<evidence type="ECO:0000256" key="1">
    <source>
        <dbReference type="PIRSR" id="PIRSR639069-2"/>
    </source>
</evidence>
<dbReference type="KEGG" id="cjap:GWK36_05045"/>
<dbReference type="AlphaFoldDB" id="A0A6G7VBL3"/>
<accession>A0A6G7VBL3</accession>
<dbReference type="Pfam" id="PF05448">
    <property type="entry name" value="AXE1"/>
    <property type="match status" value="1"/>
</dbReference>
<sequence length="327" mass="36534">MTPTATWPPLSHDYPFDPTYGYDLDALLRVEPPPEPPGFVETWQQWYQAALTIDPCPQVTRSKECYPGFQVLDWSYISTNDFPIRGWLLLPEQEAPTKALICGHGYGSLVQPEGPLPCPDALYAIPCFRGLGRSARPSISTEPRWHVLHDIDKPERYILRGCVEDLWTATSALLALYPWLSGRIGYLGISFGGGIGALALAWETRIARGHLNVPTFGHQPLRLQLPTAGSGASVQDFMRRHGRHLAVNLYLYDAAVAARYIRQPMHLALALFDPMVAPPGQFAIYNALPGEKRLFILRAGHFAYPERLAQEQQLLAELQGFFKSLGE</sequence>
<gene>
    <name evidence="3" type="ORF">GWK36_05045</name>
</gene>
<keyword evidence="4" id="KW-1185">Reference proteome</keyword>
<evidence type="ECO:0000313" key="3">
    <source>
        <dbReference type="EMBL" id="QIK37449.1"/>
    </source>
</evidence>
<evidence type="ECO:0000259" key="2">
    <source>
        <dbReference type="Pfam" id="PF05448"/>
    </source>
</evidence>
<feature type="binding site" evidence="1">
    <location>
        <position position="106"/>
    </location>
    <ligand>
        <name>substrate</name>
    </ligand>
</feature>
<dbReference type="EMBL" id="CP048029">
    <property type="protein sequence ID" value="QIK37449.1"/>
    <property type="molecule type" value="Genomic_DNA"/>
</dbReference>
<dbReference type="InterPro" id="IPR029058">
    <property type="entry name" value="AB_hydrolase_fold"/>
</dbReference>
<protein>
    <submittedName>
        <fullName evidence="3">Deacetylase</fullName>
    </submittedName>
</protein>
<dbReference type="RefSeq" id="WP_166270216.1">
    <property type="nucleotide sequence ID" value="NZ_CP048029.1"/>
</dbReference>
<dbReference type="InterPro" id="IPR039069">
    <property type="entry name" value="CE7"/>
</dbReference>
<proteinExistence type="predicted"/>
<dbReference type="PANTHER" id="PTHR40111:SF1">
    <property type="entry name" value="CEPHALOSPORIN-C DEACETYLASE"/>
    <property type="match status" value="1"/>
</dbReference>